<comment type="similarity">
    <text evidence="5">Belongs to the tannase family.</text>
</comment>
<reference evidence="6 7" key="1">
    <citation type="journal article" date="2021" name="Nat. Commun.">
        <title>Genetic determinants of endophytism in the Arabidopsis root mycobiome.</title>
        <authorList>
            <person name="Mesny F."/>
            <person name="Miyauchi S."/>
            <person name="Thiergart T."/>
            <person name="Pickel B."/>
            <person name="Atanasova L."/>
            <person name="Karlsson M."/>
            <person name="Huettel B."/>
            <person name="Barry K.W."/>
            <person name="Haridas S."/>
            <person name="Chen C."/>
            <person name="Bauer D."/>
            <person name="Andreopoulos W."/>
            <person name="Pangilinan J."/>
            <person name="LaButti K."/>
            <person name="Riley R."/>
            <person name="Lipzen A."/>
            <person name="Clum A."/>
            <person name="Drula E."/>
            <person name="Henrissat B."/>
            <person name="Kohler A."/>
            <person name="Grigoriev I.V."/>
            <person name="Martin F.M."/>
            <person name="Hacquard S."/>
        </authorList>
    </citation>
    <scope>NUCLEOTIDE SEQUENCE [LARGE SCALE GENOMIC DNA]</scope>
    <source>
        <strain evidence="6 7">MPI-SDFR-AT-0080</strain>
    </source>
</reference>
<keyword evidence="4" id="KW-1015">Disulfide bond</keyword>
<evidence type="ECO:0000256" key="1">
    <source>
        <dbReference type="ARBA" id="ARBA00022487"/>
    </source>
</evidence>
<evidence type="ECO:0000256" key="4">
    <source>
        <dbReference type="ARBA" id="ARBA00023157"/>
    </source>
</evidence>
<gene>
    <name evidence="6" type="ORF">B0J12DRAFT_730061</name>
</gene>
<evidence type="ECO:0000256" key="3">
    <source>
        <dbReference type="ARBA" id="ARBA00022801"/>
    </source>
</evidence>
<name>A0ABQ8G4A3_9PEZI</name>
<dbReference type="PANTHER" id="PTHR33938:SF16">
    <property type="entry name" value="CARBOXYLIC ESTER HYDROLASE"/>
    <property type="match status" value="1"/>
</dbReference>
<dbReference type="Proteomes" id="UP000774617">
    <property type="component" value="Unassembled WGS sequence"/>
</dbReference>
<keyword evidence="2" id="KW-0732">Signal</keyword>
<accession>A0ABQ8G4A3</accession>
<proteinExistence type="inferred from homology"/>
<evidence type="ECO:0000256" key="2">
    <source>
        <dbReference type="ARBA" id="ARBA00022729"/>
    </source>
</evidence>
<keyword evidence="3 5" id="KW-0378">Hydrolase</keyword>
<organism evidence="6 7">
    <name type="scientific">Macrophomina phaseolina</name>
    <dbReference type="NCBI Taxonomy" id="35725"/>
    <lineage>
        <taxon>Eukaryota</taxon>
        <taxon>Fungi</taxon>
        <taxon>Dikarya</taxon>
        <taxon>Ascomycota</taxon>
        <taxon>Pezizomycotina</taxon>
        <taxon>Dothideomycetes</taxon>
        <taxon>Dothideomycetes incertae sedis</taxon>
        <taxon>Botryosphaeriales</taxon>
        <taxon>Botryosphaeriaceae</taxon>
        <taxon>Macrophomina</taxon>
    </lineage>
</organism>
<keyword evidence="7" id="KW-1185">Reference proteome</keyword>
<protein>
    <recommendedName>
        <fullName evidence="5">Carboxylic ester hydrolase</fullName>
        <ecNumber evidence="5">3.1.1.-</ecNumber>
    </recommendedName>
</protein>
<dbReference type="EMBL" id="JAGTJR010000020">
    <property type="protein sequence ID" value="KAH7044462.1"/>
    <property type="molecule type" value="Genomic_DNA"/>
</dbReference>
<comment type="caution">
    <text evidence="6">The sequence shown here is derived from an EMBL/GenBank/DDBJ whole genome shotgun (WGS) entry which is preliminary data.</text>
</comment>
<evidence type="ECO:0000313" key="6">
    <source>
        <dbReference type="EMBL" id="KAH7044462.1"/>
    </source>
</evidence>
<dbReference type="InterPro" id="IPR011118">
    <property type="entry name" value="Tannase/feruloyl_esterase"/>
</dbReference>
<dbReference type="EC" id="3.1.1.-" evidence="5"/>
<dbReference type="PANTHER" id="PTHR33938">
    <property type="entry name" value="FERULOYL ESTERASE B-RELATED"/>
    <property type="match status" value="1"/>
</dbReference>
<evidence type="ECO:0000256" key="5">
    <source>
        <dbReference type="RuleBase" id="RU361238"/>
    </source>
</evidence>
<dbReference type="Pfam" id="PF07519">
    <property type="entry name" value="Tannase"/>
    <property type="match status" value="1"/>
</dbReference>
<sequence>MRRISERQHLKCLEVPGALCGLNGKANIQSKLPADAVEGIALATDSVTTNAVYNYSVTAGDLWPAKSGLSFCNVTFAYTRHGANETTNVWYWLPSPDQFQGRYLTTGGAGFAITTGAQGLGTGLVYGAASGTTDGGPGGWDAQLTDVILSANGSMDCSKLVNFGYRSIHEMTRYGSQFYGAAIGARASRMPFQQVAHLFSNVVEVTEDYYPPACELQKITNDTIAACDALDGREDGVVSRTDLCKLHYNVTASVGTPYACAASTGSSGPMRKRQVGGGASAAVNGTVSAQPARIAQLIDRGLFDSQGRHAYVSYQLAAGYGDASTTYNSATGQYEASASGIGVQWVNYFLEKTASTSLSLENVTYDTLRDWMSPDLSDFRQAGDKVIHFHGELDNSVPTAPSVIYHDAVRRTMFPGASYNESVAQLSEFYRLFLVPGAGDCAVNSAQPNGPFPQNVLASVIDWVENGVNPERLNATVISDAATVADKEQRLCSFPLRPLWHGNATMECVYD</sequence>
<keyword evidence="1" id="KW-0719">Serine esterase</keyword>
<evidence type="ECO:0000313" key="7">
    <source>
        <dbReference type="Proteomes" id="UP000774617"/>
    </source>
</evidence>